<evidence type="ECO:0000259" key="1">
    <source>
        <dbReference type="Pfam" id="PF17223"/>
    </source>
</evidence>
<name>A0A7E5WNK3_TRINI</name>
<organism evidence="2 3">
    <name type="scientific">Trichoplusia ni</name>
    <name type="common">Cabbage looper</name>
    <dbReference type="NCBI Taxonomy" id="7111"/>
    <lineage>
        <taxon>Eukaryota</taxon>
        <taxon>Metazoa</taxon>
        <taxon>Ecdysozoa</taxon>
        <taxon>Arthropoda</taxon>
        <taxon>Hexapoda</taxon>
        <taxon>Insecta</taxon>
        <taxon>Pterygota</taxon>
        <taxon>Neoptera</taxon>
        <taxon>Endopterygota</taxon>
        <taxon>Lepidoptera</taxon>
        <taxon>Glossata</taxon>
        <taxon>Ditrysia</taxon>
        <taxon>Noctuoidea</taxon>
        <taxon>Noctuidae</taxon>
        <taxon>Plusiinae</taxon>
        <taxon>Trichoplusia</taxon>
    </lineage>
</organism>
<evidence type="ECO:0000313" key="2">
    <source>
        <dbReference type="Proteomes" id="UP000322000"/>
    </source>
</evidence>
<dbReference type="GO" id="GO:0042302">
    <property type="term" value="F:structural constituent of cuticle"/>
    <property type="evidence" value="ECO:0007669"/>
    <property type="project" value="InterPro"/>
</dbReference>
<evidence type="ECO:0000313" key="3">
    <source>
        <dbReference type="RefSeq" id="XP_026742274.1"/>
    </source>
</evidence>
<dbReference type="Pfam" id="PF17223">
    <property type="entry name" value="CPCFC"/>
    <property type="match status" value="1"/>
</dbReference>
<gene>
    <name evidence="3" type="primary">LOC113504257</name>
</gene>
<dbReference type="KEGG" id="tnl:113504257"/>
<dbReference type="InParanoid" id="A0A7E5WNK3"/>
<sequence>MPTRNFFEKHYNTGRYDTKSTPAQLYKRSASNKQYQSHCAVERINSFKMFAKLLVFFALVAVALAREYPAGVHPAVCPDYPFCAADALARHTPDGMPIPQWGYNPAIAPAAHGAVPAAPRYPAGLPPALCPNYPYCW</sequence>
<dbReference type="CTD" id="100379495"/>
<dbReference type="RefSeq" id="XP_026742274.1">
    <property type="nucleotide sequence ID" value="XM_026886473.1"/>
</dbReference>
<dbReference type="Proteomes" id="UP000322000">
    <property type="component" value="Chromosome 21"/>
</dbReference>
<dbReference type="GeneID" id="113504257"/>
<reference evidence="3" key="1">
    <citation type="submission" date="2025-08" db="UniProtKB">
        <authorList>
            <consortium name="RefSeq"/>
        </authorList>
    </citation>
    <scope>IDENTIFICATION</scope>
</reference>
<accession>A0A7E5WNK3</accession>
<dbReference type="InterPro" id="IPR033778">
    <property type="entry name" value="CPCFC"/>
</dbReference>
<dbReference type="OrthoDB" id="8186685at2759"/>
<dbReference type="AlphaFoldDB" id="A0A7E5WNK3"/>
<protein>
    <submittedName>
        <fullName evidence="3">LOW QUALITY PROTEIN: cuticle protein 1-like</fullName>
    </submittedName>
</protein>
<proteinExistence type="predicted"/>
<feature type="domain" description="Cuticle protein CPCFC" evidence="1">
    <location>
        <begin position="68"/>
        <end position="84"/>
    </location>
</feature>
<keyword evidence="2" id="KW-1185">Reference proteome</keyword>